<dbReference type="EMBL" id="ML213510">
    <property type="protein sequence ID" value="TFK51783.1"/>
    <property type="molecule type" value="Genomic_DNA"/>
</dbReference>
<organism evidence="1 2">
    <name type="scientific">Heliocybe sulcata</name>
    <dbReference type="NCBI Taxonomy" id="5364"/>
    <lineage>
        <taxon>Eukaryota</taxon>
        <taxon>Fungi</taxon>
        <taxon>Dikarya</taxon>
        <taxon>Basidiomycota</taxon>
        <taxon>Agaricomycotina</taxon>
        <taxon>Agaricomycetes</taxon>
        <taxon>Gloeophyllales</taxon>
        <taxon>Gloeophyllaceae</taxon>
        <taxon>Heliocybe</taxon>
    </lineage>
</organism>
<name>A0A5C3N3I3_9AGAM</name>
<proteinExistence type="predicted"/>
<evidence type="ECO:0008006" key="3">
    <source>
        <dbReference type="Google" id="ProtNLM"/>
    </source>
</evidence>
<evidence type="ECO:0000313" key="2">
    <source>
        <dbReference type="Proteomes" id="UP000305948"/>
    </source>
</evidence>
<sequence>MGDFFVEYMPKVLEVVVTPALRSWKTDDQALARNFLLSDSLLVDDLQIPVQKDDLPLLSKFLNRMPSIVVFNMVGLGSLSRDEFQEFDLEPTALPNLRSLRCPLGLLPSFLPGRPIRKLHIQDYAPRAVRRTFRHFEVDAPSLVAVKRTTCAIEELTVPMSIYDNVALEDYFPTLKLLRIDDDRGLPLLIKSHNPEVDELQCNCHQDDPDESDRLGSYGLDLRKQRELLLQLQNAFPEVTKVAVTWSSIRWRRSDATSTDWRPFVADRDSLRTRLLMAVKYPELTPLRLVDEDGCIANVFRPDEMTPALHAMFQPAEQSQ</sequence>
<dbReference type="AlphaFoldDB" id="A0A5C3N3I3"/>
<keyword evidence="2" id="KW-1185">Reference proteome</keyword>
<protein>
    <recommendedName>
        <fullName evidence="3">F-box domain-containing protein</fullName>
    </recommendedName>
</protein>
<accession>A0A5C3N3I3</accession>
<evidence type="ECO:0000313" key="1">
    <source>
        <dbReference type="EMBL" id="TFK51783.1"/>
    </source>
</evidence>
<dbReference type="Proteomes" id="UP000305948">
    <property type="component" value="Unassembled WGS sequence"/>
</dbReference>
<dbReference type="OrthoDB" id="3256662at2759"/>
<reference evidence="1 2" key="1">
    <citation type="journal article" date="2019" name="Nat. Ecol. Evol.">
        <title>Megaphylogeny resolves global patterns of mushroom evolution.</title>
        <authorList>
            <person name="Varga T."/>
            <person name="Krizsan K."/>
            <person name="Foldi C."/>
            <person name="Dima B."/>
            <person name="Sanchez-Garcia M."/>
            <person name="Sanchez-Ramirez S."/>
            <person name="Szollosi G.J."/>
            <person name="Szarkandi J.G."/>
            <person name="Papp V."/>
            <person name="Albert L."/>
            <person name="Andreopoulos W."/>
            <person name="Angelini C."/>
            <person name="Antonin V."/>
            <person name="Barry K.W."/>
            <person name="Bougher N.L."/>
            <person name="Buchanan P."/>
            <person name="Buyck B."/>
            <person name="Bense V."/>
            <person name="Catcheside P."/>
            <person name="Chovatia M."/>
            <person name="Cooper J."/>
            <person name="Damon W."/>
            <person name="Desjardin D."/>
            <person name="Finy P."/>
            <person name="Geml J."/>
            <person name="Haridas S."/>
            <person name="Hughes K."/>
            <person name="Justo A."/>
            <person name="Karasinski D."/>
            <person name="Kautmanova I."/>
            <person name="Kiss B."/>
            <person name="Kocsube S."/>
            <person name="Kotiranta H."/>
            <person name="LaButti K.M."/>
            <person name="Lechner B.E."/>
            <person name="Liimatainen K."/>
            <person name="Lipzen A."/>
            <person name="Lukacs Z."/>
            <person name="Mihaltcheva S."/>
            <person name="Morgado L.N."/>
            <person name="Niskanen T."/>
            <person name="Noordeloos M.E."/>
            <person name="Ohm R.A."/>
            <person name="Ortiz-Santana B."/>
            <person name="Ovrebo C."/>
            <person name="Racz N."/>
            <person name="Riley R."/>
            <person name="Savchenko A."/>
            <person name="Shiryaev A."/>
            <person name="Soop K."/>
            <person name="Spirin V."/>
            <person name="Szebenyi C."/>
            <person name="Tomsovsky M."/>
            <person name="Tulloss R.E."/>
            <person name="Uehling J."/>
            <person name="Grigoriev I.V."/>
            <person name="Vagvolgyi C."/>
            <person name="Papp T."/>
            <person name="Martin F.M."/>
            <person name="Miettinen O."/>
            <person name="Hibbett D.S."/>
            <person name="Nagy L.G."/>
        </authorList>
    </citation>
    <scope>NUCLEOTIDE SEQUENCE [LARGE SCALE GENOMIC DNA]</scope>
    <source>
        <strain evidence="1 2">OMC1185</strain>
    </source>
</reference>
<gene>
    <name evidence="1" type="ORF">OE88DRAFT_1734814</name>
</gene>